<dbReference type="AlphaFoldDB" id="A0ABD1QBS0"/>
<dbReference type="Proteomes" id="UP001604277">
    <property type="component" value="Unassembled WGS sequence"/>
</dbReference>
<reference evidence="2" key="1">
    <citation type="submission" date="2024-07" db="EMBL/GenBank/DDBJ databases">
        <title>Two chromosome-level genome assemblies of Korean endemic species Abeliophyllum distichum and Forsythia ovata (Oleaceae).</title>
        <authorList>
            <person name="Jang H."/>
        </authorList>
    </citation>
    <scope>NUCLEOTIDE SEQUENCE [LARGE SCALE GENOMIC DNA]</scope>
</reference>
<organism evidence="1 2">
    <name type="scientific">Forsythia ovata</name>
    <dbReference type="NCBI Taxonomy" id="205694"/>
    <lineage>
        <taxon>Eukaryota</taxon>
        <taxon>Viridiplantae</taxon>
        <taxon>Streptophyta</taxon>
        <taxon>Embryophyta</taxon>
        <taxon>Tracheophyta</taxon>
        <taxon>Spermatophyta</taxon>
        <taxon>Magnoliopsida</taxon>
        <taxon>eudicotyledons</taxon>
        <taxon>Gunneridae</taxon>
        <taxon>Pentapetalae</taxon>
        <taxon>asterids</taxon>
        <taxon>lamiids</taxon>
        <taxon>Lamiales</taxon>
        <taxon>Oleaceae</taxon>
        <taxon>Forsythieae</taxon>
        <taxon>Forsythia</taxon>
    </lineage>
</organism>
<comment type="caution">
    <text evidence="1">The sequence shown here is derived from an EMBL/GenBank/DDBJ whole genome shotgun (WGS) entry which is preliminary data.</text>
</comment>
<protein>
    <submittedName>
        <fullName evidence="1">PAN domain-containing protein</fullName>
    </submittedName>
</protein>
<evidence type="ECO:0000313" key="2">
    <source>
        <dbReference type="Proteomes" id="UP001604277"/>
    </source>
</evidence>
<sequence>MDTLGLHFNSLSRIPLLTIISVLCINTWWSSADASTVPQERLRGFKATPNSSISSFQPLLSDSTGNYSLGFLRVNKNQLNLVVFHIQSSEQLRSARTARLPRWADPTQLFFNGILVLSDPHMGILWSTQTDGDRVGWDPILSGYTPSSTPIQIQVKYI</sequence>
<gene>
    <name evidence="1" type="ORF">Fot_49391</name>
</gene>
<evidence type="ECO:0000313" key="1">
    <source>
        <dbReference type="EMBL" id="KAL2473655.1"/>
    </source>
</evidence>
<keyword evidence="2" id="KW-1185">Reference proteome</keyword>
<accession>A0ABD1QBS0</accession>
<dbReference type="EMBL" id="JBFOLJ010000015">
    <property type="protein sequence ID" value="KAL2473655.1"/>
    <property type="molecule type" value="Genomic_DNA"/>
</dbReference>
<proteinExistence type="predicted"/>
<name>A0ABD1QBS0_9LAMI</name>